<protein>
    <submittedName>
        <fullName evidence="1">Uncharacterized protein</fullName>
    </submittedName>
</protein>
<dbReference type="EMBL" id="JACEIK010004890">
    <property type="protein sequence ID" value="MCD9646686.1"/>
    <property type="molecule type" value="Genomic_DNA"/>
</dbReference>
<comment type="caution">
    <text evidence="1">The sequence shown here is derived from an EMBL/GenBank/DDBJ whole genome shotgun (WGS) entry which is preliminary data.</text>
</comment>
<accession>A0ABS8VIP5</accession>
<dbReference type="PANTHER" id="PTHR45871">
    <property type="entry name" value="N-ACETYLGLUCOSAMINYL-PHOSPHATIDYLINOSITOL BIOSYNTHETIC PROTEIN"/>
    <property type="match status" value="1"/>
</dbReference>
<sequence length="77" mass="8439">MNKVLQFTLADVMQATCVSLASKENTVLTPGLPPEKVYVIPNVIDTTMFKPAPERLSRDDIVIVVLSLLAEVIREGV</sequence>
<dbReference type="PANTHER" id="PTHR45871:SF1">
    <property type="entry name" value="PHOSPHATIDYLINOSITOL N-ACETYLGLUCOSAMINYLTRANSFERASE SUBUNIT A"/>
    <property type="match status" value="1"/>
</dbReference>
<dbReference type="SUPFAM" id="SSF53756">
    <property type="entry name" value="UDP-Glycosyltransferase/glycogen phosphorylase"/>
    <property type="match status" value="1"/>
</dbReference>
<name>A0ABS8VIP5_DATST</name>
<dbReference type="Gene3D" id="3.40.50.2000">
    <property type="entry name" value="Glycogen Phosphorylase B"/>
    <property type="match status" value="1"/>
</dbReference>
<evidence type="ECO:0000313" key="2">
    <source>
        <dbReference type="Proteomes" id="UP000823775"/>
    </source>
</evidence>
<proteinExistence type="predicted"/>
<reference evidence="1 2" key="1">
    <citation type="journal article" date="2021" name="BMC Genomics">
        <title>Datura genome reveals duplications of psychoactive alkaloid biosynthetic genes and high mutation rate following tissue culture.</title>
        <authorList>
            <person name="Rajewski A."/>
            <person name="Carter-House D."/>
            <person name="Stajich J."/>
            <person name="Litt A."/>
        </authorList>
    </citation>
    <scope>NUCLEOTIDE SEQUENCE [LARGE SCALE GENOMIC DNA]</scope>
    <source>
        <strain evidence="1">AR-01</strain>
    </source>
</reference>
<keyword evidence="2" id="KW-1185">Reference proteome</keyword>
<evidence type="ECO:0000313" key="1">
    <source>
        <dbReference type="EMBL" id="MCD9646686.1"/>
    </source>
</evidence>
<organism evidence="1 2">
    <name type="scientific">Datura stramonium</name>
    <name type="common">Jimsonweed</name>
    <name type="synonym">Common thornapple</name>
    <dbReference type="NCBI Taxonomy" id="4076"/>
    <lineage>
        <taxon>Eukaryota</taxon>
        <taxon>Viridiplantae</taxon>
        <taxon>Streptophyta</taxon>
        <taxon>Embryophyta</taxon>
        <taxon>Tracheophyta</taxon>
        <taxon>Spermatophyta</taxon>
        <taxon>Magnoliopsida</taxon>
        <taxon>eudicotyledons</taxon>
        <taxon>Gunneridae</taxon>
        <taxon>Pentapetalae</taxon>
        <taxon>asterids</taxon>
        <taxon>lamiids</taxon>
        <taxon>Solanales</taxon>
        <taxon>Solanaceae</taxon>
        <taxon>Solanoideae</taxon>
        <taxon>Datureae</taxon>
        <taxon>Datura</taxon>
    </lineage>
</organism>
<gene>
    <name evidence="1" type="ORF">HAX54_036743</name>
</gene>
<dbReference type="Proteomes" id="UP000823775">
    <property type="component" value="Unassembled WGS sequence"/>
</dbReference>